<evidence type="ECO:0000313" key="2">
    <source>
        <dbReference type="Proteomes" id="UP000284163"/>
    </source>
</evidence>
<comment type="caution">
    <text evidence="1">The sequence shown here is derived from an EMBL/GenBank/DDBJ whole genome shotgun (WGS) entry which is preliminary data.</text>
</comment>
<gene>
    <name evidence="1" type="ORF">DXA22_05240</name>
</gene>
<evidence type="ECO:0000313" key="1">
    <source>
        <dbReference type="EMBL" id="RGY76779.1"/>
    </source>
</evidence>
<reference evidence="1 2" key="1">
    <citation type="submission" date="2018-08" db="EMBL/GenBank/DDBJ databases">
        <title>A genome reference for cultivated species of the human gut microbiota.</title>
        <authorList>
            <person name="Zou Y."/>
            <person name="Xue W."/>
            <person name="Luo G."/>
        </authorList>
    </citation>
    <scope>NUCLEOTIDE SEQUENCE [LARGE SCALE GENOMIC DNA]</scope>
    <source>
        <strain evidence="1 2">CF01-1</strain>
    </source>
</reference>
<name>A0A413KCJ5_BIFPS</name>
<protein>
    <recommendedName>
        <fullName evidence="3">Transposase</fullName>
    </recommendedName>
</protein>
<organism evidence="1 2">
    <name type="scientific">Bifidobacterium pseudocatenulatum</name>
    <dbReference type="NCBI Taxonomy" id="28026"/>
    <lineage>
        <taxon>Bacteria</taxon>
        <taxon>Bacillati</taxon>
        <taxon>Actinomycetota</taxon>
        <taxon>Actinomycetes</taxon>
        <taxon>Bifidobacteriales</taxon>
        <taxon>Bifidobacteriaceae</taxon>
        <taxon>Bifidobacterium</taxon>
    </lineage>
</organism>
<dbReference type="Proteomes" id="UP000284163">
    <property type="component" value="Unassembled WGS sequence"/>
</dbReference>
<dbReference type="EMBL" id="QSDK01000006">
    <property type="protein sequence ID" value="RGY76779.1"/>
    <property type="molecule type" value="Genomic_DNA"/>
</dbReference>
<proteinExistence type="predicted"/>
<evidence type="ECO:0008006" key="3">
    <source>
        <dbReference type="Google" id="ProtNLM"/>
    </source>
</evidence>
<dbReference type="AlphaFoldDB" id="A0A413KCJ5"/>
<sequence>MIGDDGINDESNKTSPLPSVHLDLPKYNSYDNVMAESVNGAYKTMLIWRCVPFSDLSDLKLTTFRWVSW</sequence>
<accession>A0A413KCJ5</accession>